<feature type="compositionally biased region" description="Polar residues" evidence="1">
    <location>
        <begin position="99"/>
        <end position="113"/>
    </location>
</feature>
<feature type="domain" description="BTB" evidence="2">
    <location>
        <begin position="266"/>
        <end position="339"/>
    </location>
</feature>
<reference evidence="3" key="1">
    <citation type="journal article" date="2020" name="Fungal Divers.">
        <title>Resolving the Mortierellaceae phylogeny through synthesis of multi-gene phylogenetics and phylogenomics.</title>
        <authorList>
            <person name="Vandepol N."/>
            <person name="Liber J."/>
            <person name="Desiro A."/>
            <person name="Na H."/>
            <person name="Kennedy M."/>
            <person name="Barry K."/>
            <person name="Grigoriev I.V."/>
            <person name="Miller A.N."/>
            <person name="O'Donnell K."/>
            <person name="Stajich J.E."/>
            <person name="Bonito G."/>
        </authorList>
    </citation>
    <scope>NUCLEOTIDE SEQUENCE</scope>
    <source>
        <strain evidence="3">KOD1015</strain>
    </source>
</reference>
<evidence type="ECO:0000313" key="3">
    <source>
        <dbReference type="EMBL" id="KAF9581626.1"/>
    </source>
</evidence>
<feature type="compositionally biased region" description="Basic and acidic residues" evidence="1">
    <location>
        <begin position="355"/>
        <end position="368"/>
    </location>
</feature>
<dbReference type="PROSITE" id="PS50097">
    <property type="entry name" value="BTB"/>
    <property type="match status" value="1"/>
</dbReference>
<dbReference type="Proteomes" id="UP000780801">
    <property type="component" value="Unassembled WGS sequence"/>
</dbReference>
<dbReference type="Gene3D" id="3.30.710.10">
    <property type="entry name" value="Potassium Channel Kv1.1, Chain A"/>
    <property type="match status" value="1"/>
</dbReference>
<dbReference type="CDD" id="cd18186">
    <property type="entry name" value="BTB_POZ_ZBTB_KLHL-like"/>
    <property type="match status" value="1"/>
</dbReference>
<feature type="region of interest" description="Disordered" evidence="1">
    <location>
        <begin position="54"/>
        <end position="77"/>
    </location>
</feature>
<dbReference type="EMBL" id="JAABOA010001401">
    <property type="protein sequence ID" value="KAF9581626.1"/>
    <property type="molecule type" value="Genomic_DNA"/>
</dbReference>
<feature type="compositionally biased region" description="Acidic residues" evidence="1">
    <location>
        <begin position="115"/>
        <end position="136"/>
    </location>
</feature>
<feature type="region of interest" description="Disordered" evidence="1">
    <location>
        <begin position="98"/>
        <end position="178"/>
    </location>
</feature>
<evidence type="ECO:0000256" key="1">
    <source>
        <dbReference type="SAM" id="MobiDB-lite"/>
    </source>
</evidence>
<dbReference type="Pfam" id="PF00651">
    <property type="entry name" value="BTB"/>
    <property type="match status" value="1"/>
</dbReference>
<sequence length="528" mass="59749">MKMVFDGEDVSESGSNGNTSVSSSGRTSGNSRSKQVDDDDSCLYFQIWLSGARSRHPPEDVGAKIRTSGAPRRPLDQCRELLRRLRADESTADVEITIRPTQSEFSHGSTRQNGEGDEFVLEETEESQDEDEEEIEEIHQTVLGKRTISEVEGDGSNSEQDEGNVEDQSDHPKLALPSITPANIATYPQRTRDRQRLQAHGSTTPAALSRENTMVDERDAEMISSSQQTVMDAQDLLTSCQKRPKTKKANRQTTTTSTKARPKDRSSYLLTTSGAPTRRRFLAHKCILESSPFFERMLSGHFREGQLDRHTLRHQVELSSDMFAEEIMDVLLDYMYTREPIQDSDSTPERVALDRNLEVEDRSIDRPETNSAEQEQEQEQGGEDVHYYVSANVGLNLQSTMTEARCRARDSLSALPRAEEVRDGRNALTLQQWGALYRASIHLEDTGLQMQALTKVQEKLDPETTLDQVVSWGHQHGPIKTVMMDYLVEKRRDVFGDEQRNKLRPYLWANDALQVEALVELTSQIARR</sequence>
<dbReference type="InterPro" id="IPR011333">
    <property type="entry name" value="SKP1/BTB/POZ_sf"/>
</dbReference>
<feature type="region of interest" description="Disordered" evidence="1">
    <location>
        <begin position="1"/>
        <end position="37"/>
    </location>
</feature>
<dbReference type="InterPro" id="IPR000210">
    <property type="entry name" value="BTB/POZ_dom"/>
</dbReference>
<protein>
    <recommendedName>
        <fullName evidence="2">BTB domain-containing protein</fullName>
    </recommendedName>
</protein>
<dbReference type="OrthoDB" id="2442882at2759"/>
<comment type="caution">
    <text evidence="3">The sequence shown here is derived from an EMBL/GenBank/DDBJ whole genome shotgun (WGS) entry which is preliminary data.</text>
</comment>
<dbReference type="SUPFAM" id="SSF54695">
    <property type="entry name" value="POZ domain"/>
    <property type="match status" value="1"/>
</dbReference>
<name>A0A9P6FUW0_9FUNG</name>
<organism evidence="3 4">
    <name type="scientific">Lunasporangiospora selenospora</name>
    <dbReference type="NCBI Taxonomy" id="979761"/>
    <lineage>
        <taxon>Eukaryota</taxon>
        <taxon>Fungi</taxon>
        <taxon>Fungi incertae sedis</taxon>
        <taxon>Mucoromycota</taxon>
        <taxon>Mortierellomycotina</taxon>
        <taxon>Mortierellomycetes</taxon>
        <taxon>Mortierellales</taxon>
        <taxon>Mortierellaceae</taxon>
        <taxon>Lunasporangiospora</taxon>
    </lineage>
</organism>
<keyword evidence="4" id="KW-1185">Reference proteome</keyword>
<dbReference type="AlphaFoldDB" id="A0A9P6FUW0"/>
<evidence type="ECO:0000259" key="2">
    <source>
        <dbReference type="PROSITE" id="PS50097"/>
    </source>
</evidence>
<feature type="compositionally biased region" description="Low complexity" evidence="1">
    <location>
        <begin position="12"/>
        <end position="33"/>
    </location>
</feature>
<proteinExistence type="predicted"/>
<feature type="compositionally biased region" description="Acidic residues" evidence="1">
    <location>
        <begin position="1"/>
        <end position="11"/>
    </location>
</feature>
<gene>
    <name evidence="3" type="ORF">BGW38_001298</name>
</gene>
<accession>A0A9P6FUW0</accession>
<feature type="region of interest" description="Disordered" evidence="1">
    <location>
        <begin position="241"/>
        <end position="266"/>
    </location>
</feature>
<evidence type="ECO:0000313" key="4">
    <source>
        <dbReference type="Proteomes" id="UP000780801"/>
    </source>
</evidence>
<feature type="region of interest" description="Disordered" evidence="1">
    <location>
        <begin position="355"/>
        <end position="383"/>
    </location>
</feature>